<gene>
    <name evidence="1" type="ORF">BGZ97_004562</name>
</gene>
<comment type="caution">
    <text evidence="1">The sequence shown here is derived from an EMBL/GenBank/DDBJ whole genome shotgun (WGS) entry which is preliminary data.</text>
</comment>
<name>A0A9P6QVN3_9FUNG</name>
<proteinExistence type="predicted"/>
<organism evidence="1 2">
    <name type="scientific">Linnemannia gamsii</name>
    <dbReference type="NCBI Taxonomy" id="64522"/>
    <lineage>
        <taxon>Eukaryota</taxon>
        <taxon>Fungi</taxon>
        <taxon>Fungi incertae sedis</taxon>
        <taxon>Mucoromycota</taxon>
        <taxon>Mortierellomycotina</taxon>
        <taxon>Mortierellomycetes</taxon>
        <taxon>Mortierellales</taxon>
        <taxon>Mortierellaceae</taxon>
        <taxon>Linnemannia</taxon>
    </lineage>
</organism>
<evidence type="ECO:0000313" key="1">
    <source>
        <dbReference type="EMBL" id="KAG0296339.1"/>
    </source>
</evidence>
<accession>A0A9P6QVN3</accession>
<reference evidence="1" key="1">
    <citation type="journal article" date="2020" name="Fungal Divers.">
        <title>Resolving the Mortierellaceae phylogeny through synthesis of multi-gene phylogenetics and phylogenomics.</title>
        <authorList>
            <person name="Vandepol N."/>
            <person name="Liber J."/>
            <person name="Desiro A."/>
            <person name="Na H."/>
            <person name="Kennedy M."/>
            <person name="Barry K."/>
            <person name="Grigoriev I.V."/>
            <person name="Miller A.N."/>
            <person name="O'Donnell K."/>
            <person name="Stajich J.E."/>
            <person name="Bonito G."/>
        </authorList>
    </citation>
    <scope>NUCLEOTIDE SEQUENCE</scope>
    <source>
        <strain evidence="1">NVP60</strain>
    </source>
</reference>
<keyword evidence="2" id="KW-1185">Reference proteome</keyword>
<dbReference type="OrthoDB" id="2345144at2759"/>
<dbReference type="Proteomes" id="UP000823405">
    <property type="component" value="Unassembled WGS sequence"/>
</dbReference>
<evidence type="ECO:0000313" key="2">
    <source>
        <dbReference type="Proteomes" id="UP000823405"/>
    </source>
</evidence>
<dbReference type="EMBL" id="JAAAIN010002150">
    <property type="protein sequence ID" value="KAG0296339.1"/>
    <property type="molecule type" value="Genomic_DNA"/>
</dbReference>
<dbReference type="AlphaFoldDB" id="A0A9P6QVN3"/>
<sequence>MRLEIEGVRTKMVADRYVQKICLELSLASGQDELAGLKELEMLDVNKLTRQIGMAEVQWMVENWPMLNSIPGLVWSTRITVLRLHSKVAIVMAVLRWKRQYLNISDG</sequence>
<protein>
    <submittedName>
        <fullName evidence="1">Uncharacterized protein</fullName>
    </submittedName>
</protein>